<keyword evidence="8 11" id="KW-0675">Receptor</keyword>
<evidence type="ECO:0000256" key="11">
    <source>
        <dbReference type="RuleBase" id="RU351113"/>
    </source>
</evidence>
<dbReference type="PANTHER" id="PTHR21137:SF44">
    <property type="entry name" value="ODORANT RECEPTOR 13A-RELATED"/>
    <property type="match status" value="1"/>
</dbReference>
<evidence type="ECO:0000256" key="8">
    <source>
        <dbReference type="ARBA" id="ARBA00023170"/>
    </source>
</evidence>
<dbReference type="GO" id="GO:0007165">
    <property type="term" value="P:signal transduction"/>
    <property type="evidence" value="ECO:0007669"/>
    <property type="project" value="UniProtKB-KW"/>
</dbReference>
<accession>A0A6J2TMK0</accession>
<evidence type="ECO:0000256" key="4">
    <source>
        <dbReference type="ARBA" id="ARBA00022692"/>
    </source>
</evidence>
<keyword evidence="6 11" id="KW-1133">Transmembrane helix</keyword>
<keyword evidence="5 11" id="KW-0552">Olfaction</keyword>
<comment type="caution">
    <text evidence="11">Lacks conserved residue(s) required for the propagation of feature annotation.</text>
</comment>
<name>A0A6J2TMK0_DROLE</name>
<dbReference type="GO" id="GO:0004984">
    <property type="term" value="F:olfactory receptor activity"/>
    <property type="evidence" value="ECO:0007669"/>
    <property type="project" value="InterPro"/>
</dbReference>
<sequence length="420" mass="49131">MAPVLYSFDDFFWMPETAFRLMGYDALRRSKSAWLELLMWVFYIFCGVIHTFFNCIMIYRLYEMDFKETHISLIMRYATEITFVINSDTKFVTYLWHRSSIQRVHARLAELYPQTTPMRLQYQVEKYYWSRALRILIALYFGASALMVEGPLLESMYMYVRDWLHMGRQHAQFSYLHYYPFISLDAEKPSLVGYIGTYLGENLHSLVMVNSNMGMDLWMVCFVGQLCMHFDYIGRTLQAYQPDRQHDVADCEFLAHLVVKHQRLMEIQKEINSIFGGSLILNLITTAGVFCTVGVYILLQGLDLEGVSYLIFIFTAIAQLYLICYYGELITSLSTYVGQAAYSHTWHNASQAYKKLLLLIMLRSQRPAELSAMGFLALSVDTFKQLMSVSYVCLDEDYDTIEYYVYYNKNEKLELSGLDP</sequence>
<keyword evidence="3 11" id="KW-0716">Sensory transduction</keyword>
<evidence type="ECO:0000256" key="10">
    <source>
        <dbReference type="ARBA" id="ARBA00038679"/>
    </source>
</evidence>
<proteinExistence type="inferred from homology"/>
<evidence type="ECO:0000256" key="9">
    <source>
        <dbReference type="ARBA" id="ARBA00023224"/>
    </source>
</evidence>
<comment type="subunit">
    <text evidence="10">Interacts with Orco. Complexes exist early in the endomembrane system in olfactory sensory neurons (OSNs), coupling these complexes to the conserved ciliary trafficking pathway.</text>
</comment>
<evidence type="ECO:0000256" key="3">
    <source>
        <dbReference type="ARBA" id="ARBA00022606"/>
    </source>
</evidence>
<dbReference type="GeneID" id="115625461"/>
<evidence type="ECO:0000256" key="1">
    <source>
        <dbReference type="ARBA" id="ARBA00004651"/>
    </source>
</evidence>
<dbReference type="Proteomes" id="UP000504634">
    <property type="component" value="Unplaced"/>
</dbReference>
<dbReference type="Pfam" id="PF02949">
    <property type="entry name" value="7tm_6"/>
    <property type="match status" value="1"/>
</dbReference>
<dbReference type="PANTHER" id="PTHR21137">
    <property type="entry name" value="ODORANT RECEPTOR"/>
    <property type="match status" value="1"/>
</dbReference>
<protein>
    <recommendedName>
        <fullName evidence="11">Odorant receptor</fullName>
    </recommendedName>
</protein>
<comment type="subcellular location">
    <subcellularLocation>
        <location evidence="1 11">Cell membrane</location>
        <topology evidence="1 11">Multi-pass membrane protein</topology>
    </subcellularLocation>
</comment>
<evidence type="ECO:0000313" key="12">
    <source>
        <dbReference type="Proteomes" id="UP000504634"/>
    </source>
</evidence>
<dbReference type="GO" id="GO:0005549">
    <property type="term" value="F:odorant binding"/>
    <property type="evidence" value="ECO:0007669"/>
    <property type="project" value="InterPro"/>
</dbReference>
<reference evidence="13" key="1">
    <citation type="submission" date="2025-08" db="UniProtKB">
        <authorList>
            <consortium name="RefSeq"/>
        </authorList>
    </citation>
    <scope>IDENTIFICATION</scope>
    <source>
        <strain evidence="13">11010-0011.00</strain>
        <tissue evidence="13">Whole body</tissue>
    </source>
</reference>
<evidence type="ECO:0000256" key="6">
    <source>
        <dbReference type="ARBA" id="ARBA00022989"/>
    </source>
</evidence>
<dbReference type="GO" id="GO:0005886">
    <property type="term" value="C:plasma membrane"/>
    <property type="evidence" value="ECO:0007669"/>
    <property type="project" value="UniProtKB-SubCell"/>
</dbReference>
<dbReference type="RefSeq" id="XP_030376368.1">
    <property type="nucleotide sequence ID" value="XM_030520508.1"/>
</dbReference>
<dbReference type="AlphaFoldDB" id="A0A6J2TMK0"/>
<keyword evidence="2" id="KW-1003">Cell membrane</keyword>
<keyword evidence="7 11" id="KW-0472">Membrane</keyword>
<dbReference type="OrthoDB" id="8185860at2759"/>
<comment type="similarity">
    <text evidence="11">Belongs to the insect chemoreceptor superfamily. Heteromeric odorant receptor channel (TC 1.A.69) family.</text>
</comment>
<keyword evidence="9 11" id="KW-0807">Transducer</keyword>
<evidence type="ECO:0000256" key="2">
    <source>
        <dbReference type="ARBA" id="ARBA00022475"/>
    </source>
</evidence>
<organism evidence="12 13">
    <name type="scientific">Drosophila lebanonensis</name>
    <name type="common">Fruit fly</name>
    <name type="synonym">Scaptodrosophila lebanonensis</name>
    <dbReference type="NCBI Taxonomy" id="7225"/>
    <lineage>
        <taxon>Eukaryota</taxon>
        <taxon>Metazoa</taxon>
        <taxon>Ecdysozoa</taxon>
        <taxon>Arthropoda</taxon>
        <taxon>Hexapoda</taxon>
        <taxon>Insecta</taxon>
        <taxon>Pterygota</taxon>
        <taxon>Neoptera</taxon>
        <taxon>Endopterygota</taxon>
        <taxon>Diptera</taxon>
        <taxon>Brachycera</taxon>
        <taxon>Muscomorpha</taxon>
        <taxon>Ephydroidea</taxon>
        <taxon>Drosophilidae</taxon>
        <taxon>Scaptodrosophila</taxon>
    </lineage>
</organism>
<feature type="transmembrane region" description="Helical" evidence="11">
    <location>
        <begin position="273"/>
        <end position="297"/>
    </location>
</feature>
<evidence type="ECO:0000256" key="5">
    <source>
        <dbReference type="ARBA" id="ARBA00022725"/>
    </source>
</evidence>
<evidence type="ECO:0000256" key="7">
    <source>
        <dbReference type="ARBA" id="ARBA00023136"/>
    </source>
</evidence>
<keyword evidence="12" id="KW-1185">Reference proteome</keyword>
<feature type="transmembrane region" description="Helical" evidence="11">
    <location>
        <begin position="309"/>
        <end position="327"/>
    </location>
</feature>
<gene>
    <name evidence="13" type="primary">LOC115625461</name>
</gene>
<evidence type="ECO:0000313" key="13">
    <source>
        <dbReference type="RefSeq" id="XP_030376368.1"/>
    </source>
</evidence>
<dbReference type="InterPro" id="IPR004117">
    <property type="entry name" value="7tm6_olfct_rcpt"/>
</dbReference>
<keyword evidence="4 11" id="KW-0812">Transmembrane</keyword>
<feature type="transmembrane region" description="Helical" evidence="11">
    <location>
        <begin position="37"/>
        <end position="62"/>
    </location>
</feature>